<proteinExistence type="predicted"/>
<dbReference type="EMBL" id="ML992662">
    <property type="protein sequence ID" value="KAF2217528.1"/>
    <property type="molecule type" value="Genomic_DNA"/>
</dbReference>
<protein>
    <submittedName>
        <fullName evidence="2">Uncharacterized protein</fullName>
    </submittedName>
</protein>
<feature type="compositionally biased region" description="Low complexity" evidence="1">
    <location>
        <begin position="244"/>
        <end position="253"/>
    </location>
</feature>
<accession>A0A6A6FWA3</accession>
<evidence type="ECO:0000313" key="3">
    <source>
        <dbReference type="Proteomes" id="UP000799539"/>
    </source>
</evidence>
<dbReference type="OrthoDB" id="4502478at2759"/>
<name>A0A6A6FWA3_9PEZI</name>
<reference evidence="2" key="1">
    <citation type="journal article" date="2020" name="Stud. Mycol.">
        <title>101 Dothideomycetes genomes: a test case for predicting lifestyles and emergence of pathogens.</title>
        <authorList>
            <person name="Haridas S."/>
            <person name="Albert R."/>
            <person name="Binder M."/>
            <person name="Bloem J."/>
            <person name="Labutti K."/>
            <person name="Salamov A."/>
            <person name="Andreopoulos B."/>
            <person name="Baker S."/>
            <person name="Barry K."/>
            <person name="Bills G."/>
            <person name="Bluhm B."/>
            <person name="Cannon C."/>
            <person name="Castanera R."/>
            <person name="Culley D."/>
            <person name="Daum C."/>
            <person name="Ezra D."/>
            <person name="Gonzalez J."/>
            <person name="Henrissat B."/>
            <person name="Kuo A."/>
            <person name="Liang C."/>
            <person name="Lipzen A."/>
            <person name="Lutzoni F."/>
            <person name="Magnuson J."/>
            <person name="Mondo S."/>
            <person name="Nolan M."/>
            <person name="Ohm R."/>
            <person name="Pangilinan J."/>
            <person name="Park H.-J."/>
            <person name="Ramirez L."/>
            <person name="Alfaro M."/>
            <person name="Sun H."/>
            <person name="Tritt A."/>
            <person name="Yoshinaga Y."/>
            <person name="Zwiers L.-H."/>
            <person name="Turgeon B."/>
            <person name="Goodwin S."/>
            <person name="Spatafora J."/>
            <person name="Crous P."/>
            <person name="Grigoriev I."/>
        </authorList>
    </citation>
    <scope>NUCLEOTIDE SEQUENCE</scope>
    <source>
        <strain evidence="2">SCOH1-5</strain>
    </source>
</reference>
<dbReference type="AlphaFoldDB" id="A0A6A6FWA3"/>
<gene>
    <name evidence="2" type="ORF">CERZMDRAFT_63688</name>
</gene>
<evidence type="ECO:0000313" key="2">
    <source>
        <dbReference type="EMBL" id="KAF2217528.1"/>
    </source>
</evidence>
<evidence type="ECO:0000256" key="1">
    <source>
        <dbReference type="SAM" id="MobiDB-lite"/>
    </source>
</evidence>
<organism evidence="2 3">
    <name type="scientific">Cercospora zeae-maydis SCOH1-5</name>
    <dbReference type="NCBI Taxonomy" id="717836"/>
    <lineage>
        <taxon>Eukaryota</taxon>
        <taxon>Fungi</taxon>
        <taxon>Dikarya</taxon>
        <taxon>Ascomycota</taxon>
        <taxon>Pezizomycotina</taxon>
        <taxon>Dothideomycetes</taxon>
        <taxon>Dothideomycetidae</taxon>
        <taxon>Mycosphaerellales</taxon>
        <taxon>Mycosphaerellaceae</taxon>
        <taxon>Cercospora</taxon>
    </lineage>
</organism>
<feature type="region of interest" description="Disordered" evidence="1">
    <location>
        <begin position="183"/>
        <end position="202"/>
    </location>
</feature>
<feature type="region of interest" description="Disordered" evidence="1">
    <location>
        <begin position="228"/>
        <end position="253"/>
    </location>
</feature>
<keyword evidence="3" id="KW-1185">Reference proteome</keyword>
<dbReference type="Proteomes" id="UP000799539">
    <property type="component" value="Unassembled WGS sequence"/>
</dbReference>
<sequence>MPSSHIPTCAEHPLHGLCKFVIIIRIILPEAPVHRTLNHFTRPGTWHRRQFMAPVADFLAQSESKKRFFDRLGLDERNKLHRHLYSNMKAEAVEGWSRISANRNALIPQLRDDPSIEPPYSFGQVDELAVQQEVMHIFNTARKDTRIMYELGRDREGDVEENWIIRWLLWHVFRYRDERNVGAAGRRRTADADDNDVASDPAPADVVHAATLHAATLHAAATRNTRSPALPFAPSVQQHPDPGPSASPASLAGSRFFDPVRDAFRT</sequence>